<feature type="transmembrane region" description="Helical" evidence="7">
    <location>
        <begin position="190"/>
        <end position="212"/>
    </location>
</feature>
<feature type="transmembrane region" description="Helical" evidence="7">
    <location>
        <begin position="301"/>
        <end position="326"/>
    </location>
</feature>
<feature type="transmembrane region" description="Helical" evidence="7">
    <location>
        <begin position="233"/>
        <end position="251"/>
    </location>
</feature>
<evidence type="ECO:0000313" key="9">
    <source>
        <dbReference type="EMBL" id="EIW77864.1"/>
    </source>
</evidence>
<protein>
    <submittedName>
        <fullName evidence="9">MFS general substrate transporter</fullName>
    </submittedName>
</protein>
<feature type="transmembrane region" description="Helical" evidence="7">
    <location>
        <begin position="103"/>
        <end position="122"/>
    </location>
</feature>
<dbReference type="Proteomes" id="UP000053558">
    <property type="component" value="Unassembled WGS sequence"/>
</dbReference>
<dbReference type="OrthoDB" id="440755at2759"/>
<keyword evidence="3 7" id="KW-0812">Transmembrane</keyword>
<dbReference type="Pfam" id="PF07690">
    <property type="entry name" value="MFS_1"/>
    <property type="match status" value="1"/>
</dbReference>
<evidence type="ECO:0000256" key="7">
    <source>
        <dbReference type="SAM" id="Phobius"/>
    </source>
</evidence>
<reference evidence="10" key="1">
    <citation type="journal article" date="2012" name="Science">
        <title>The Paleozoic origin of enzymatic lignin decomposition reconstructed from 31 fungal genomes.</title>
        <authorList>
            <person name="Floudas D."/>
            <person name="Binder M."/>
            <person name="Riley R."/>
            <person name="Barry K."/>
            <person name="Blanchette R.A."/>
            <person name="Henrissat B."/>
            <person name="Martinez A.T."/>
            <person name="Otillar R."/>
            <person name="Spatafora J.W."/>
            <person name="Yadav J.S."/>
            <person name="Aerts A."/>
            <person name="Benoit I."/>
            <person name="Boyd A."/>
            <person name="Carlson A."/>
            <person name="Copeland A."/>
            <person name="Coutinho P.M."/>
            <person name="de Vries R.P."/>
            <person name="Ferreira P."/>
            <person name="Findley K."/>
            <person name="Foster B."/>
            <person name="Gaskell J."/>
            <person name="Glotzer D."/>
            <person name="Gorecki P."/>
            <person name="Heitman J."/>
            <person name="Hesse C."/>
            <person name="Hori C."/>
            <person name="Igarashi K."/>
            <person name="Jurgens J.A."/>
            <person name="Kallen N."/>
            <person name="Kersten P."/>
            <person name="Kohler A."/>
            <person name="Kuees U."/>
            <person name="Kumar T.K.A."/>
            <person name="Kuo A."/>
            <person name="LaButti K."/>
            <person name="Larrondo L.F."/>
            <person name="Lindquist E."/>
            <person name="Ling A."/>
            <person name="Lombard V."/>
            <person name="Lucas S."/>
            <person name="Lundell T."/>
            <person name="Martin R."/>
            <person name="McLaughlin D.J."/>
            <person name="Morgenstern I."/>
            <person name="Morin E."/>
            <person name="Murat C."/>
            <person name="Nagy L.G."/>
            <person name="Nolan M."/>
            <person name="Ohm R.A."/>
            <person name="Patyshakuliyeva A."/>
            <person name="Rokas A."/>
            <person name="Ruiz-Duenas F.J."/>
            <person name="Sabat G."/>
            <person name="Salamov A."/>
            <person name="Samejima M."/>
            <person name="Schmutz J."/>
            <person name="Slot J.C."/>
            <person name="St John F."/>
            <person name="Stenlid J."/>
            <person name="Sun H."/>
            <person name="Sun S."/>
            <person name="Syed K."/>
            <person name="Tsang A."/>
            <person name="Wiebenga A."/>
            <person name="Young D."/>
            <person name="Pisabarro A."/>
            <person name="Eastwood D.C."/>
            <person name="Martin F."/>
            <person name="Cullen D."/>
            <person name="Grigoriev I.V."/>
            <person name="Hibbett D.S."/>
        </authorList>
    </citation>
    <scope>NUCLEOTIDE SEQUENCE [LARGE SCALE GENOMIC DNA]</scope>
    <source>
        <strain evidence="10">RWD-64-598 SS2</strain>
    </source>
</reference>
<feature type="transmembrane region" description="Helical" evidence="7">
    <location>
        <begin position="391"/>
        <end position="410"/>
    </location>
</feature>
<dbReference type="RefSeq" id="XP_007772174.1">
    <property type="nucleotide sequence ID" value="XM_007773984.1"/>
</dbReference>
<evidence type="ECO:0000256" key="4">
    <source>
        <dbReference type="ARBA" id="ARBA00022989"/>
    </source>
</evidence>
<comment type="subcellular location">
    <subcellularLocation>
        <location evidence="1">Membrane</location>
        <topology evidence="1">Multi-pass membrane protein</topology>
    </subcellularLocation>
</comment>
<dbReference type="OMA" id="FASWSWV"/>
<dbReference type="InterPro" id="IPR020846">
    <property type="entry name" value="MFS_dom"/>
</dbReference>
<keyword evidence="10" id="KW-1185">Reference proteome</keyword>
<dbReference type="PANTHER" id="PTHR42718:SF9">
    <property type="entry name" value="MAJOR FACILITATOR SUPERFAMILY MULTIDRUG TRANSPORTER MFSC"/>
    <property type="match status" value="1"/>
</dbReference>
<keyword evidence="5 7" id="KW-0472">Membrane</keyword>
<accession>A0A5M3MGH9</accession>
<evidence type="ECO:0000259" key="8">
    <source>
        <dbReference type="PROSITE" id="PS50850"/>
    </source>
</evidence>
<dbReference type="InterPro" id="IPR011701">
    <property type="entry name" value="MFS"/>
</dbReference>
<evidence type="ECO:0000256" key="5">
    <source>
        <dbReference type="ARBA" id="ARBA00023136"/>
    </source>
</evidence>
<dbReference type="InterPro" id="IPR036259">
    <property type="entry name" value="MFS_trans_sf"/>
</dbReference>
<dbReference type="AlphaFoldDB" id="A0A5M3MGH9"/>
<feature type="transmembrane region" description="Helical" evidence="7">
    <location>
        <begin position="332"/>
        <end position="353"/>
    </location>
</feature>
<dbReference type="GO" id="GO:0022857">
    <property type="term" value="F:transmembrane transporter activity"/>
    <property type="evidence" value="ECO:0007669"/>
    <property type="project" value="InterPro"/>
</dbReference>
<comment type="caution">
    <text evidence="9">The sequence shown here is derived from an EMBL/GenBank/DDBJ whole genome shotgun (WGS) entry which is preliminary data.</text>
</comment>
<keyword evidence="4 7" id="KW-1133">Transmembrane helix</keyword>
<evidence type="ECO:0000256" key="3">
    <source>
        <dbReference type="ARBA" id="ARBA00022692"/>
    </source>
</evidence>
<sequence length="544" mass="58461">MQPPTPLSPTETLVESPAASKDVDAKPELSTSRKLVLLSIFCLAQFIDSFNNSALFSAIPALETQLGITESQSTWVMSAFQLTFASFLLISGRISDVYPPKHAFVAGIAGEGLLSIIAGFVNVKIPLIILRALIGISAALTIPSALTLLVNVFPEPHEQARAIGIFGGCGGVANVLGLIIGAFFVEYASWHWVFWFVAIVAIPVAVVGGIIIPPQEPKAEGLDQSAKWKSLDLIGVSALTTAIVLFIYAVTSGSTDGFANAGVLVPLIVAILLTIAFFLWERRIPPEKAAIPPRTWFYKNFSVLFGASLLPFFWWSTIFTMFMTLWQDVFDWSVISCAIHMFPIGVLAFAMSFTGPLAKRISPKWIIMTGLGMLIIATALLAIGGGKEELYWSYVFPAFILGSGGAQLSYSHTNIAIFRVAPSSMAGTVGAMFNGALQFGAAVGLAAVTSIEAAVEEKQGGPQEYHGRAASLWFLTALVCVEFLSLLTFYRTDAEKSGPSECDVEKSVEGKTSSEGEVTEQEKQDYGGDYFSSKKVQVDSQESV</sequence>
<evidence type="ECO:0000313" key="10">
    <source>
        <dbReference type="Proteomes" id="UP000053558"/>
    </source>
</evidence>
<dbReference type="EMBL" id="JH711583">
    <property type="protein sequence ID" value="EIW77864.1"/>
    <property type="molecule type" value="Genomic_DNA"/>
</dbReference>
<feature type="domain" description="Major facilitator superfamily (MFS) profile" evidence="8">
    <location>
        <begin position="37"/>
        <end position="494"/>
    </location>
</feature>
<feature type="transmembrane region" description="Helical" evidence="7">
    <location>
        <begin position="74"/>
        <end position="91"/>
    </location>
</feature>
<dbReference type="GO" id="GO:0016020">
    <property type="term" value="C:membrane"/>
    <property type="evidence" value="ECO:0007669"/>
    <property type="project" value="UniProtKB-SubCell"/>
</dbReference>
<evidence type="ECO:0000256" key="6">
    <source>
        <dbReference type="SAM" id="MobiDB-lite"/>
    </source>
</evidence>
<organism evidence="9 10">
    <name type="scientific">Coniophora puteana (strain RWD-64-598)</name>
    <name type="common">Brown rot fungus</name>
    <dbReference type="NCBI Taxonomy" id="741705"/>
    <lineage>
        <taxon>Eukaryota</taxon>
        <taxon>Fungi</taxon>
        <taxon>Dikarya</taxon>
        <taxon>Basidiomycota</taxon>
        <taxon>Agaricomycotina</taxon>
        <taxon>Agaricomycetes</taxon>
        <taxon>Agaricomycetidae</taxon>
        <taxon>Boletales</taxon>
        <taxon>Coniophorineae</taxon>
        <taxon>Coniophoraceae</taxon>
        <taxon>Coniophora</taxon>
    </lineage>
</organism>
<feature type="transmembrane region" description="Helical" evidence="7">
    <location>
        <begin position="257"/>
        <end position="280"/>
    </location>
</feature>
<feature type="transmembrane region" description="Helical" evidence="7">
    <location>
        <begin position="162"/>
        <end position="184"/>
    </location>
</feature>
<feature type="region of interest" description="Disordered" evidence="6">
    <location>
        <begin position="496"/>
        <end position="544"/>
    </location>
</feature>
<name>A0A5M3MGH9_CONPW</name>
<dbReference type="PANTHER" id="PTHR42718">
    <property type="entry name" value="MAJOR FACILITATOR SUPERFAMILY MULTIDRUG TRANSPORTER MFSC"/>
    <property type="match status" value="1"/>
</dbReference>
<feature type="compositionally biased region" description="Polar residues" evidence="6">
    <location>
        <begin position="534"/>
        <end position="544"/>
    </location>
</feature>
<evidence type="ECO:0000256" key="1">
    <source>
        <dbReference type="ARBA" id="ARBA00004141"/>
    </source>
</evidence>
<dbReference type="SUPFAM" id="SSF103473">
    <property type="entry name" value="MFS general substrate transporter"/>
    <property type="match status" value="1"/>
</dbReference>
<feature type="transmembrane region" description="Helical" evidence="7">
    <location>
        <begin position="128"/>
        <end position="150"/>
    </location>
</feature>
<dbReference type="GeneID" id="19198755"/>
<feature type="transmembrane region" description="Helical" evidence="7">
    <location>
        <begin position="431"/>
        <end position="451"/>
    </location>
</feature>
<dbReference type="KEGG" id="cput:CONPUDRAFT_109129"/>
<dbReference type="Gene3D" id="1.20.1250.20">
    <property type="entry name" value="MFS general substrate transporter like domains"/>
    <property type="match status" value="2"/>
</dbReference>
<proteinExistence type="predicted"/>
<feature type="transmembrane region" description="Helical" evidence="7">
    <location>
        <begin position="365"/>
        <end position="385"/>
    </location>
</feature>
<gene>
    <name evidence="9" type="ORF">CONPUDRAFT_109129</name>
</gene>
<keyword evidence="2" id="KW-0813">Transport</keyword>
<evidence type="ECO:0000256" key="2">
    <source>
        <dbReference type="ARBA" id="ARBA00022448"/>
    </source>
</evidence>
<feature type="transmembrane region" description="Helical" evidence="7">
    <location>
        <begin position="471"/>
        <end position="490"/>
    </location>
</feature>
<feature type="compositionally biased region" description="Basic and acidic residues" evidence="6">
    <location>
        <begin position="496"/>
        <end position="526"/>
    </location>
</feature>
<dbReference type="PROSITE" id="PS50850">
    <property type="entry name" value="MFS"/>
    <property type="match status" value="1"/>
</dbReference>